<accession>A0ABD5MA27</accession>
<dbReference type="AlphaFoldDB" id="A0ABD5MA27"/>
<evidence type="ECO:0000313" key="1">
    <source>
        <dbReference type="EMBL" id="MFA1609873.1"/>
    </source>
</evidence>
<name>A0ABD5MA27_9EURY</name>
<gene>
    <name evidence="1" type="ORF">OS889_02485</name>
</gene>
<evidence type="ECO:0000313" key="2">
    <source>
        <dbReference type="Proteomes" id="UP001570511"/>
    </source>
</evidence>
<protein>
    <recommendedName>
        <fullName evidence="3">PIN domain-containing protein</fullName>
    </recommendedName>
</protein>
<proteinExistence type="predicted"/>
<reference evidence="1 2" key="1">
    <citation type="submission" date="2024-08" db="EMBL/GenBank/DDBJ databases">
        <title>Halobellus sp. MBLA0158 whole genome sequence.</title>
        <authorList>
            <person name="Hwang C.Y."/>
            <person name="Cho E.-S."/>
            <person name="Seo M.-J."/>
        </authorList>
    </citation>
    <scope>NUCLEOTIDE SEQUENCE [LARGE SCALE GENOMIC DNA]</scope>
    <source>
        <strain evidence="1 2">MBLA0158</strain>
    </source>
</reference>
<organism evidence="1 2">
    <name type="scientific">Halobellus rubicundus</name>
    <dbReference type="NCBI Taxonomy" id="2996466"/>
    <lineage>
        <taxon>Archaea</taxon>
        <taxon>Methanobacteriati</taxon>
        <taxon>Methanobacteriota</taxon>
        <taxon>Stenosarchaea group</taxon>
        <taxon>Halobacteria</taxon>
        <taxon>Halobacteriales</taxon>
        <taxon>Haloferacaceae</taxon>
        <taxon>Halobellus</taxon>
    </lineage>
</organism>
<sequence length="163" mass="18625">MPDSAAVDTNILVHASDGDIDADQYMESLYILVRLLEDNLFALAIDNEYEILDEYRQNLDSINTDHCNALQEFIQRQVYQKQGEEGVAIHIPIPESQVSELDEMGFHSSDMKFVRIAPATGMEIIASSDGRSFLEDEYKDWIESNLDVNVHDTSEFKEYLDDL</sequence>
<dbReference type="EMBL" id="JBGNYA010000001">
    <property type="protein sequence ID" value="MFA1609873.1"/>
    <property type="molecule type" value="Genomic_DNA"/>
</dbReference>
<dbReference type="RefSeq" id="WP_372386970.1">
    <property type="nucleotide sequence ID" value="NZ_JBGNYA010000001.1"/>
</dbReference>
<evidence type="ECO:0008006" key="3">
    <source>
        <dbReference type="Google" id="ProtNLM"/>
    </source>
</evidence>
<keyword evidence="2" id="KW-1185">Reference proteome</keyword>
<dbReference type="Proteomes" id="UP001570511">
    <property type="component" value="Unassembled WGS sequence"/>
</dbReference>
<comment type="caution">
    <text evidence="1">The sequence shown here is derived from an EMBL/GenBank/DDBJ whole genome shotgun (WGS) entry which is preliminary data.</text>
</comment>